<dbReference type="SUPFAM" id="SSF52540">
    <property type="entry name" value="P-loop containing nucleoside triphosphate hydrolases"/>
    <property type="match status" value="1"/>
</dbReference>
<accession>A0A9W6ZZ41</accession>
<comment type="caution">
    <text evidence="3">Lacks conserved residue(s) required for the propagation of feature annotation.</text>
</comment>
<keyword evidence="1 4" id="KW-0547">Nucleotide-binding</keyword>
<evidence type="ECO:0000256" key="2">
    <source>
        <dbReference type="ARBA" id="ARBA00022840"/>
    </source>
</evidence>
<dbReference type="GO" id="GO:0003777">
    <property type="term" value="F:microtubule motor activity"/>
    <property type="evidence" value="ECO:0007669"/>
    <property type="project" value="InterPro"/>
</dbReference>
<dbReference type="SMART" id="SM00129">
    <property type="entry name" value="KISc"/>
    <property type="match status" value="1"/>
</dbReference>
<dbReference type="GO" id="GO:0008017">
    <property type="term" value="F:microtubule binding"/>
    <property type="evidence" value="ECO:0007669"/>
    <property type="project" value="InterPro"/>
</dbReference>
<sequence length="714" mass="79561">DSKTDSKELGVVPRLCQALFERVKQLQALSLSQANPGKPLKPPSQPASSEDKENADILPPPPAGPVYQDGALISAGIAVSFYEIYNEQVRDLFSATPSSNKPPQHNLRVREDPKTGVFVENLTSHPVKNYRQVMSLLEIGSDARTTASTNMNATSSRSHAVFTLTLRSEIEDTATPGQTHERTSKISLVDLAGSERANSTGATHDRLREASNINKSLSTLGDVIKALTKKGSSSVRGGKNFVPYRNSALTWLLKDSLGGNSKTVMLAAISPSEFHYNETMSTLRYVERAKQIVNNAVVNDGETNPMVLLLRQEINRLRDELFKVDVRFQEQDMVWTRRVEHNTHKFREKEKRFEEIVTRCVTDKETEAARLQSQIDHALNEVLDKDDQLSALNKSTEQLKAEMKSQVEQCAVLDAERELLKLRAEEIREELDLKVNEMKAEMRSIAAAKATVETQLEDEIRTLRELEEEKKETVEKLVAEKKEQKEEIEALKLDNLKGGKVGAQLSAEVQTLKTELEKQEGMVSNLQLKVKEEEEKSKGLMEEGRVRGEEHDTAMSGKDEILKQMKKELQDTIESFRERLEQEKDAGRARGEELQKEKETEVAKLQEEARKADAASSDTISKLEGLVASLEAKILEVEKDAGAKEADFESRIAGYQGDVEGLEADVDSLKVAKKDAEIRVEGLEGELKEKGEEMKGAEEVARGKIAGLEGELSA</sequence>
<dbReference type="GO" id="GO:0007018">
    <property type="term" value="P:microtubule-based movement"/>
    <property type="evidence" value="ECO:0007669"/>
    <property type="project" value="InterPro"/>
</dbReference>
<evidence type="ECO:0000259" key="6">
    <source>
        <dbReference type="PROSITE" id="PS50067"/>
    </source>
</evidence>
<keyword evidence="4" id="KW-0505">Motor protein</keyword>
<dbReference type="InterPro" id="IPR027417">
    <property type="entry name" value="P-loop_NTPase"/>
</dbReference>
<feature type="compositionally biased region" description="Basic and acidic residues" evidence="5">
    <location>
        <begin position="575"/>
        <end position="613"/>
    </location>
</feature>
<name>A0A9W6ZZ41_9STRA</name>
<evidence type="ECO:0000313" key="8">
    <source>
        <dbReference type="Proteomes" id="UP001165082"/>
    </source>
</evidence>
<evidence type="ECO:0000313" key="7">
    <source>
        <dbReference type="EMBL" id="GMH61081.1"/>
    </source>
</evidence>
<keyword evidence="2 4" id="KW-0067">ATP-binding</keyword>
<gene>
    <name evidence="7" type="ORF">TrRE_jg10281</name>
</gene>
<organism evidence="7 8">
    <name type="scientific">Triparma retinervis</name>
    <dbReference type="NCBI Taxonomy" id="2557542"/>
    <lineage>
        <taxon>Eukaryota</taxon>
        <taxon>Sar</taxon>
        <taxon>Stramenopiles</taxon>
        <taxon>Ochrophyta</taxon>
        <taxon>Bolidophyceae</taxon>
        <taxon>Parmales</taxon>
        <taxon>Triparmaceae</taxon>
        <taxon>Triparma</taxon>
    </lineage>
</organism>
<reference evidence="7" key="1">
    <citation type="submission" date="2022-07" db="EMBL/GenBank/DDBJ databases">
        <title>Genome analysis of Parmales, a sister group of diatoms, reveals the evolutionary specialization of diatoms from phago-mixotrophs to photoautotrophs.</title>
        <authorList>
            <person name="Ban H."/>
            <person name="Sato S."/>
            <person name="Yoshikawa S."/>
            <person name="Kazumasa Y."/>
            <person name="Nakamura Y."/>
            <person name="Ichinomiya M."/>
            <person name="Saitoh K."/>
            <person name="Sato N."/>
            <person name="Blanc-Mathieu R."/>
            <person name="Endo H."/>
            <person name="Kuwata A."/>
            <person name="Ogata H."/>
        </authorList>
    </citation>
    <scope>NUCLEOTIDE SEQUENCE</scope>
</reference>
<feature type="domain" description="Kinesin motor" evidence="6">
    <location>
        <begin position="1"/>
        <end position="292"/>
    </location>
</feature>
<dbReference type="OrthoDB" id="3176171at2759"/>
<feature type="non-terminal residue" evidence="7">
    <location>
        <position position="1"/>
    </location>
</feature>
<dbReference type="GO" id="GO:0005874">
    <property type="term" value="C:microtubule"/>
    <property type="evidence" value="ECO:0007669"/>
    <property type="project" value="UniProtKB-KW"/>
</dbReference>
<evidence type="ECO:0000256" key="3">
    <source>
        <dbReference type="PROSITE-ProRule" id="PRU00283"/>
    </source>
</evidence>
<dbReference type="PROSITE" id="PS00411">
    <property type="entry name" value="KINESIN_MOTOR_1"/>
    <property type="match status" value="1"/>
</dbReference>
<dbReference type="InterPro" id="IPR019821">
    <property type="entry name" value="Kinesin_motor_CS"/>
</dbReference>
<dbReference type="Proteomes" id="UP001165082">
    <property type="component" value="Unassembled WGS sequence"/>
</dbReference>
<evidence type="ECO:0000256" key="1">
    <source>
        <dbReference type="ARBA" id="ARBA00022741"/>
    </source>
</evidence>
<proteinExistence type="inferred from homology"/>
<dbReference type="Pfam" id="PF00225">
    <property type="entry name" value="Kinesin"/>
    <property type="match status" value="1"/>
</dbReference>
<keyword evidence="8" id="KW-1185">Reference proteome</keyword>
<dbReference type="PRINTS" id="PR00380">
    <property type="entry name" value="KINESINHEAVY"/>
</dbReference>
<dbReference type="EMBL" id="BRXZ01003749">
    <property type="protein sequence ID" value="GMH61081.1"/>
    <property type="molecule type" value="Genomic_DNA"/>
</dbReference>
<dbReference type="AlphaFoldDB" id="A0A9W6ZZ41"/>
<protein>
    <recommendedName>
        <fullName evidence="4">Kinesin-like protein</fullName>
    </recommendedName>
</protein>
<comment type="caution">
    <text evidence="7">The sequence shown here is derived from an EMBL/GenBank/DDBJ whole genome shotgun (WGS) entry which is preliminary data.</text>
</comment>
<dbReference type="PROSITE" id="PS50067">
    <property type="entry name" value="KINESIN_MOTOR_2"/>
    <property type="match status" value="1"/>
</dbReference>
<feature type="region of interest" description="Disordered" evidence="5">
    <location>
        <begin position="30"/>
        <end position="63"/>
    </location>
</feature>
<dbReference type="InterPro" id="IPR001752">
    <property type="entry name" value="Kinesin_motor_dom"/>
</dbReference>
<comment type="similarity">
    <text evidence="3 4">Belongs to the TRAFAC class myosin-kinesin ATPase superfamily. Kinesin family.</text>
</comment>
<feature type="region of interest" description="Disordered" evidence="5">
    <location>
        <begin position="532"/>
        <end position="553"/>
    </location>
</feature>
<dbReference type="Gene3D" id="3.40.850.10">
    <property type="entry name" value="Kinesin motor domain"/>
    <property type="match status" value="1"/>
</dbReference>
<evidence type="ECO:0000256" key="4">
    <source>
        <dbReference type="RuleBase" id="RU000394"/>
    </source>
</evidence>
<feature type="region of interest" description="Disordered" evidence="5">
    <location>
        <begin position="575"/>
        <end position="619"/>
    </location>
</feature>
<dbReference type="GO" id="GO:0005524">
    <property type="term" value="F:ATP binding"/>
    <property type="evidence" value="ECO:0007669"/>
    <property type="project" value="UniProtKB-KW"/>
</dbReference>
<feature type="non-terminal residue" evidence="7">
    <location>
        <position position="714"/>
    </location>
</feature>
<dbReference type="InterPro" id="IPR036961">
    <property type="entry name" value="Kinesin_motor_dom_sf"/>
</dbReference>
<dbReference type="PANTHER" id="PTHR47117">
    <property type="entry name" value="STAR-RELATED LIPID TRANSFER PROTEIN 9"/>
    <property type="match status" value="1"/>
</dbReference>
<keyword evidence="4" id="KW-0493">Microtubule</keyword>
<evidence type="ECO:0000256" key="5">
    <source>
        <dbReference type="SAM" id="MobiDB-lite"/>
    </source>
</evidence>